<dbReference type="Pfam" id="PF12146">
    <property type="entry name" value="Hydrolase_4"/>
    <property type="match status" value="1"/>
</dbReference>
<dbReference type="ESTHER" id="colp3-q488f8">
    <property type="family name" value="UCP037442"/>
</dbReference>
<dbReference type="HOGENOM" id="CLU_058232_0_0_6"/>
<evidence type="ECO:0000313" key="2">
    <source>
        <dbReference type="EMBL" id="AAZ25893.1"/>
    </source>
</evidence>
<reference evidence="2" key="1">
    <citation type="journal article" date="2005" name="Proc. Natl. Acad. Sci. U.S.A.">
        <title>The psychrophilic lifestyle as revealed by the genome sequence of Colwellia psychrerythraea 34H through genomic and proteomic analyses.</title>
        <authorList>
            <person name="Methe B.A."/>
            <person name="Nelson K.E."/>
            <person name="Deming J.W."/>
            <person name="Momen B."/>
            <person name="Melamud E."/>
            <person name="Zhang X."/>
            <person name="Moult J."/>
            <person name="Madupu R."/>
            <person name="Nelson W.C."/>
            <person name="Dodson R.J."/>
            <person name="Brinkac L.M."/>
            <person name="Daugherty S.C."/>
            <person name="Durkin A.S."/>
            <person name="DeBoy R.T."/>
            <person name="Kolonay J.F."/>
            <person name="Sullivan S.A."/>
            <person name="Zhou L."/>
            <person name="Davidsen T.M."/>
            <person name="Wu M."/>
            <person name="Huston A.L."/>
            <person name="Lewis M."/>
            <person name="Weaver B."/>
            <person name="Weidman J.F."/>
            <person name="Khouri H."/>
            <person name="Utterback T.R."/>
            <person name="Feldblyum T.V."/>
            <person name="Fraser C.M."/>
        </authorList>
    </citation>
    <scope>NUCLEOTIDE SEQUENCE [LARGE SCALE GENOMIC DNA]</scope>
    <source>
        <strain evidence="2">34H</strain>
    </source>
</reference>
<protein>
    <recommendedName>
        <fullName evidence="1">Serine aminopeptidase S33 domain-containing protein</fullName>
    </recommendedName>
</protein>
<gene>
    <name evidence="2" type="ordered locus">CPS_0808</name>
</gene>
<organism evidence="2 3">
    <name type="scientific">Colwellia psychrerythraea (strain 34H / ATCC BAA-681)</name>
    <name type="common">Vibrio psychroerythus</name>
    <dbReference type="NCBI Taxonomy" id="167879"/>
    <lineage>
        <taxon>Bacteria</taxon>
        <taxon>Pseudomonadati</taxon>
        <taxon>Pseudomonadota</taxon>
        <taxon>Gammaproteobacteria</taxon>
        <taxon>Alteromonadales</taxon>
        <taxon>Colwelliaceae</taxon>
        <taxon>Colwellia</taxon>
    </lineage>
</organism>
<dbReference type="STRING" id="167879.CPS_0808"/>
<name>Q488F8_COLP3</name>
<evidence type="ECO:0000313" key="3">
    <source>
        <dbReference type="Proteomes" id="UP000000547"/>
    </source>
</evidence>
<feature type="domain" description="Serine aminopeptidase S33" evidence="1">
    <location>
        <begin position="27"/>
        <end position="119"/>
    </location>
</feature>
<dbReference type="EMBL" id="CP000083">
    <property type="protein sequence ID" value="AAZ25893.1"/>
    <property type="molecule type" value="Genomic_DNA"/>
</dbReference>
<dbReference type="SUPFAM" id="SSF53474">
    <property type="entry name" value="alpha/beta-Hydrolases"/>
    <property type="match status" value="1"/>
</dbReference>
<dbReference type="AlphaFoldDB" id="Q488F8"/>
<accession>Q488F8</accession>
<dbReference type="PIRSF" id="PIRSF037442">
    <property type="entry name" value="UCP037442_abhydr"/>
    <property type="match status" value="1"/>
</dbReference>
<proteinExistence type="predicted"/>
<dbReference type="InterPro" id="IPR029058">
    <property type="entry name" value="AB_hydrolase_fold"/>
</dbReference>
<dbReference type="Gene3D" id="3.40.50.1820">
    <property type="entry name" value="alpha/beta hydrolase"/>
    <property type="match status" value="1"/>
</dbReference>
<dbReference type="InterPro" id="IPR022742">
    <property type="entry name" value="Hydrolase_4"/>
</dbReference>
<dbReference type="RefSeq" id="WP_011041657.1">
    <property type="nucleotide sequence ID" value="NC_003910.7"/>
</dbReference>
<dbReference type="InterPro" id="IPR017208">
    <property type="entry name" value="UCP037442_abhydr"/>
</dbReference>
<sequence>MIDIKDVELTADNGKPVYATFFCPKEEIKAAVVIAPALGVDKIFYQDFALWLASYGYLVTTFDYSSMGSADKVHYKESDTTITDWAVFDCKKILEQVSIEIKDKDIYWIGHSLGGQITAMIPNIGLVSKVITVASGSGYWRKNAAALKYKVWFLWYFVAPVSLKVLGYFPGKRLGMVGNLPFGVMKQWRAWCLHPHYLLGIENQAVQMAYQLFNKPMTSISFTDDQLMSAENINSLHGFFSDISPKMIRISAEQLNIENIGHFGFFKKKFKSALWESQLLPELTT</sequence>
<dbReference type="KEGG" id="cps:CPS_0808"/>
<evidence type="ECO:0000259" key="1">
    <source>
        <dbReference type="Pfam" id="PF12146"/>
    </source>
</evidence>
<dbReference type="Proteomes" id="UP000000547">
    <property type="component" value="Chromosome"/>
</dbReference>